<evidence type="ECO:0000256" key="1">
    <source>
        <dbReference type="SAM" id="Phobius"/>
    </source>
</evidence>
<feature type="transmembrane region" description="Helical" evidence="1">
    <location>
        <begin position="20"/>
        <end position="39"/>
    </location>
</feature>
<comment type="caution">
    <text evidence="3">The sequence shown here is derived from an EMBL/GenBank/DDBJ whole genome shotgun (WGS) entry which is preliminary data.</text>
</comment>
<dbReference type="GO" id="GO:0016787">
    <property type="term" value="F:hydrolase activity"/>
    <property type="evidence" value="ECO:0007669"/>
    <property type="project" value="UniProtKB-KW"/>
</dbReference>
<keyword evidence="4" id="KW-1185">Reference proteome</keyword>
<dbReference type="Pfam" id="PF01966">
    <property type="entry name" value="HD"/>
    <property type="match status" value="1"/>
</dbReference>
<dbReference type="STRING" id="1914305.BLW93_03420"/>
<keyword evidence="1" id="KW-0812">Transmembrane</keyword>
<dbReference type="SMART" id="SM00471">
    <property type="entry name" value="HDc"/>
    <property type="match status" value="1"/>
</dbReference>
<keyword evidence="3" id="KW-0378">Hydrolase</keyword>
<organism evidence="3 4">
    <name type="scientific">Desulfurobacterium indicum</name>
    <dbReference type="NCBI Taxonomy" id="1914305"/>
    <lineage>
        <taxon>Bacteria</taxon>
        <taxon>Pseudomonadati</taxon>
        <taxon>Aquificota</taxon>
        <taxon>Aquificia</taxon>
        <taxon>Desulfurobacteriales</taxon>
        <taxon>Desulfurobacteriaceae</taxon>
        <taxon>Desulfurobacterium</taxon>
    </lineage>
</organism>
<dbReference type="RefSeq" id="WP_076712716.1">
    <property type="nucleotide sequence ID" value="NZ_MOEN01000009.1"/>
</dbReference>
<feature type="domain" description="HD" evidence="2">
    <location>
        <begin position="483"/>
        <end position="625"/>
    </location>
</feature>
<dbReference type="Proteomes" id="UP000187408">
    <property type="component" value="Unassembled WGS sequence"/>
</dbReference>
<dbReference type="InterPro" id="IPR011624">
    <property type="entry name" value="Metal-dep_PHydrolase_7TM_extra"/>
</dbReference>
<dbReference type="PANTHER" id="PTHR36442">
    <property type="entry name" value="CYCLIC-DI-AMP PHOSPHODIESTERASE PGPH"/>
    <property type="match status" value="1"/>
</dbReference>
<gene>
    <name evidence="3" type="ORF">BLW93_03420</name>
</gene>
<dbReference type="OrthoDB" id="9806952at2"/>
<dbReference type="CDD" id="cd00077">
    <property type="entry name" value="HDc"/>
    <property type="match status" value="1"/>
</dbReference>
<feature type="transmembrane region" description="Helical" evidence="1">
    <location>
        <begin position="425"/>
        <end position="450"/>
    </location>
</feature>
<dbReference type="InterPro" id="IPR011621">
    <property type="entry name" value="Metal-dep_PHydrolase_7TM_intra"/>
</dbReference>
<feature type="transmembrane region" description="Helical" evidence="1">
    <location>
        <begin position="260"/>
        <end position="280"/>
    </location>
</feature>
<dbReference type="InterPro" id="IPR006675">
    <property type="entry name" value="HDIG_dom"/>
</dbReference>
<dbReference type="PANTHER" id="PTHR36442:SF1">
    <property type="entry name" value="CYCLIC-DI-AMP PHOSPHODIESTERASE PGPH"/>
    <property type="match status" value="1"/>
</dbReference>
<dbReference type="PROSITE" id="PS51831">
    <property type="entry name" value="HD"/>
    <property type="match status" value="1"/>
</dbReference>
<evidence type="ECO:0000313" key="3">
    <source>
        <dbReference type="EMBL" id="OMH40738.1"/>
    </source>
</evidence>
<keyword evidence="1" id="KW-1133">Transmembrane helix</keyword>
<proteinExistence type="predicted"/>
<dbReference type="Gene3D" id="1.10.3210.10">
    <property type="entry name" value="Hypothetical protein af1432"/>
    <property type="match status" value="1"/>
</dbReference>
<name>A0A1R1MLQ1_9BACT</name>
<protein>
    <submittedName>
        <fullName evidence="3">Phosphohydrolase</fullName>
    </submittedName>
</protein>
<evidence type="ECO:0000259" key="2">
    <source>
        <dbReference type="PROSITE" id="PS51831"/>
    </source>
</evidence>
<evidence type="ECO:0000313" key="4">
    <source>
        <dbReference type="Proteomes" id="UP000187408"/>
    </source>
</evidence>
<dbReference type="EMBL" id="MOEN01000009">
    <property type="protein sequence ID" value="OMH40738.1"/>
    <property type="molecule type" value="Genomic_DNA"/>
</dbReference>
<dbReference type="AlphaFoldDB" id="A0A1R1MLQ1"/>
<dbReference type="NCBIfam" id="TIGR00277">
    <property type="entry name" value="HDIG"/>
    <property type="match status" value="1"/>
</dbReference>
<dbReference type="InterPro" id="IPR052722">
    <property type="entry name" value="PgpH_phosphodiesterase"/>
</dbReference>
<feature type="transmembrane region" description="Helical" evidence="1">
    <location>
        <begin position="399"/>
        <end position="419"/>
    </location>
</feature>
<dbReference type="Pfam" id="PF07698">
    <property type="entry name" value="7TM-7TMR_HD"/>
    <property type="match status" value="1"/>
</dbReference>
<dbReference type="Pfam" id="PF07697">
    <property type="entry name" value="7TMR-HDED"/>
    <property type="match status" value="2"/>
</dbReference>
<feature type="transmembrane region" description="Helical" evidence="1">
    <location>
        <begin position="328"/>
        <end position="349"/>
    </location>
</feature>
<feature type="transmembrane region" description="Helical" evidence="1">
    <location>
        <begin position="292"/>
        <end position="316"/>
    </location>
</feature>
<keyword evidence="1" id="KW-0472">Membrane</keyword>
<reference evidence="3 4" key="1">
    <citation type="submission" date="2016-10" db="EMBL/GenBank/DDBJ databases">
        <title>Genome sequence of a sulfur-reducing bacterium Desulfurobacterium indicum K6013.</title>
        <authorList>
            <person name="Cao J."/>
            <person name="Shao Z."/>
            <person name="Alain K."/>
            <person name="Jebbar M."/>
        </authorList>
    </citation>
    <scope>NUCLEOTIDE SEQUENCE [LARGE SCALE GENOMIC DNA]</scope>
    <source>
        <strain evidence="3 4">K6013</strain>
    </source>
</reference>
<dbReference type="SUPFAM" id="SSF109604">
    <property type="entry name" value="HD-domain/PDEase-like"/>
    <property type="match status" value="1"/>
</dbReference>
<dbReference type="InterPro" id="IPR006674">
    <property type="entry name" value="HD_domain"/>
</dbReference>
<dbReference type="InterPro" id="IPR003607">
    <property type="entry name" value="HD/PDEase_dom"/>
</dbReference>
<accession>A0A1R1MLQ1</accession>
<sequence>MKSKNLKGYIEKIVERVSLPILAVVCSIFITFLMLPIGFSHIPELKVGDISPVDIRSPANLIIEDKEATRLKVEKALQNLKPVFQVNPQVFVDIQNSVEKHFSTNGTKEEIKPGFIVDLLERYYSSGVIDDKTALNFKGKAVEVKNPLTSTVTVKEVSTFYTVSKVKKRIRSELLNFYGKKKGTEIYKFVEPLIKPNIYYSREETLKEQKQIKEKVKPVLYEIKKGELIVKKGTKLTKEDIQKINAIKSLKAKSKTVNKYVSVFLLSMLMFYLIYKLYFLVSPSAAKVTKNITFSFLLITLDVFLIRIFTFFAKLVVEAMNLPLREDLIFIPVITSTIFISMFLTKKVAAIHAIPVSILPSFLLSKPSFFIIPTIIGSVFSCFDSRTYKDRNVIYKSSLFAGAGIAVSEILLLLYYNGFHFKKEFIFYPMFAIIGSGIASIIVIGLLPLFGSLFKFTTDMVYMELINLNHPLLRKLVLKAPGTYSHSVMVSTLAEAAAETIGANSLLAKAGGLFHDIGKLKNPQAFVENQQNGINMHDTIPPEKSAAILRSHVEYGVELGRKYVLPEPIIDIIRQHHGTKLMKYFYAKAKEQNPDVDEKQFRYPGPKPQFKEAGIVMLADTIEAAVKSVKDKKDVDIDSLIHKLIMEDIEDGQLNQCGLSLKEINLIEKVFKKVLSGVYHNRVEYPEDVKPEEGAKK</sequence>